<name>A0ABQ8KF39_9APHY</name>
<dbReference type="Proteomes" id="UP000814176">
    <property type="component" value="Unassembled WGS sequence"/>
</dbReference>
<dbReference type="PANTHER" id="PTHR32470:SF2">
    <property type="entry name" value="NADH DEHYDROGENASE [UBIQUINONE] 1 ALPHA SUBCOMPLEX ASSEMBLY FACTOR 2"/>
    <property type="match status" value="1"/>
</dbReference>
<evidence type="ECO:0000256" key="2">
    <source>
        <dbReference type="SAM" id="MobiDB-lite"/>
    </source>
</evidence>
<protein>
    <recommendedName>
        <fullName evidence="5">NADH:ubiquinone oxidoreductase subunit</fullName>
    </recommendedName>
</protein>
<dbReference type="RefSeq" id="XP_047778638.1">
    <property type="nucleotide sequence ID" value="XM_047923904.1"/>
</dbReference>
<feature type="region of interest" description="Disordered" evidence="2">
    <location>
        <begin position="132"/>
        <end position="188"/>
    </location>
</feature>
<evidence type="ECO:0008006" key="5">
    <source>
        <dbReference type="Google" id="ProtNLM"/>
    </source>
</evidence>
<keyword evidence="4" id="KW-1185">Reference proteome</keyword>
<evidence type="ECO:0000313" key="3">
    <source>
        <dbReference type="EMBL" id="KAH9836353.1"/>
    </source>
</evidence>
<dbReference type="EMBL" id="JADCUA010000011">
    <property type="protein sequence ID" value="KAH9836353.1"/>
    <property type="molecule type" value="Genomic_DNA"/>
</dbReference>
<evidence type="ECO:0000313" key="4">
    <source>
        <dbReference type="Proteomes" id="UP000814176"/>
    </source>
</evidence>
<reference evidence="3 4" key="1">
    <citation type="journal article" date="2021" name="Environ. Microbiol.">
        <title>Gene family expansions and transcriptome signatures uncover fungal adaptations to wood decay.</title>
        <authorList>
            <person name="Hage H."/>
            <person name="Miyauchi S."/>
            <person name="Viragh M."/>
            <person name="Drula E."/>
            <person name="Min B."/>
            <person name="Chaduli D."/>
            <person name="Navarro D."/>
            <person name="Favel A."/>
            <person name="Norest M."/>
            <person name="Lesage-Meessen L."/>
            <person name="Balint B."/>
            <person name="Merenyi Z."/>
            <person name="de Eugenio L."/>
            <person name="Morin E."/>
            <person name="Martinez A.T."/>
            <person name="Baldrian P."/>
            <person name="Stursova M."/>
            <person name="Martinez M.J."/>
            <person name="Novotny C."/>
            <person name="Magnuson J.K."/>
            <person name="Spatafora J.W."/>
            <person name="Maurice S."/>
            <person name="Pangilinan J."/>
            <person name="Andreopoulos W."/>
            <person name="LaButti K."/>
            <person name="Hundley H."/>
            <person name="Na H."/>
            <person name="Kuo A."/>
            <person name="Barry K."/>
            <person name="Lipzen A."/>
            <person name="Henrissat B."/>
            <person name="Riley R."/>
            <person name="Ahrendt S."/>
            <person name="Nagy L.G."/>
            <person name="Grigoriev I.V."/>
            <person name="Martin F."/>
            <person name="Rosso M.N."/>
        </authorList>
    </citation>
    <scope>NUCLEOTIDE SEQUENCE [LARGE SCALE GENOMIC DNA]</scope>
    <source>
        <strain evidence="3 4">CIRM-BRFM 1785</strain>
    </source>
</reference>
<comment type="similarity">
    <text evidence="1">Belongs to the complex I NDUFA12 subunit family.</text>
</comment>
<dbReference type="PANTHER" id="PTHR32470">
    <property type="entry name" value="ADH DEHYDROGENASE [UBIQUINONE] 1 ALPHA SUBCOMPLEX ASSEMBLY FACTOR 2"/>
    <property type="match status" value="1"/>
</dbReference>
<gene>
    <name evidence="3" type="ORF">C8Q71DRAFT_762032</name>
</gene>
<comment type="caution">
    <text evidence="3">The sequence shown here is derived from an EMBL/GenBank/DDBJ whole genome shotgun (WGS) entry which is preliminary data.</text>
</comment>
<sequence>MSFLRRLFDRLRRPTYLIGRDLEGNKYYEYPSVSDEMRRTKRVVKYREGADMLTYVAGKRRLPVQWTAWLTHTRLHPPALEELHADLERQRRVQYNAALIEARDREERVQQLRMASASQGVMDGATNSPALEATKQEDAASLVQPAGHPPSASDVSVTKKAPQQAPPDYPAPVSDEPQEWSPRTVRRG</sequence>
<dbReference type="InterPro" id="IPR052618">
    <property type="entry name" value="ComplexI_NDUFA12"/>
</dbReference>
<dbReference type="GeneID" id="72004636"/>
<proteinExistence type="inferred from homology"/>
<dbReference type="Pfam" id="PF05071">
    <property type="entry name" value="NDUFA12"/>
    <property type="match status" value="1"/>
</dbReference>
<organism evidence="3 4">
    <name type="scientific">Rhodofomes roseus</name>
    <dbReference type="NCBI Taxonomy" id="34475"/>
    <lineage>
        <taxon>Eukaryota</taxon>
        <taxon>Fungi</taxon>
        <taxon>Dikarya</taxon>
        <taxon>Basidiomycota</taxon>
        <taxon>Agaricomycotina</taxon>
        <taxon>Agaricomycetes</taxon>
        <taxon>Polyporales</taxon>
        <taxon>Rhodofomes</taxon>
    </lineage>
</organism>
<evidence type="ECO:0000256" key="1">
    <source>
        <dbReference type="ARBA" id="ARBA00007355"/>
    </source>
</evidence>
<dbReference type="InterPro" id="IPR007763">
    <property type="entry name" value="NDUFA12"/>
</dbReference>
<accession>A0ABQ8KF39</accession>